<feature type="transmembrane region" description="Helical" evidence="2">
    <location>
        <begin position="270"/>
        <end position="294"/>
    </location>
</feature>
<dbReference type="Proteomes" id="UP000325780">
    <property type="component" value="Unassembled WGS sequence"/>
</dbReference>
<feature type="compositionally biased region" description="Polar residues" evidence="1">
    <location>
        <begin position="250"/>
        <end position="262"/>
    </location>
</feature>
<dbReference type="OrthoDB" id="4497263at2759"/>
<keyword evidence="4" id="KW-1185">Reference proteome</keyword>
<evidence type="ECO:0000313" key="3">
    <source>
        <dbReference type="EMBL" id="KAE8151991.1"/>
    </source>
</evidence>
<accession>A0A5N6U185</accession>
<organism evidence="3 4">
    <name type="scientific">Aspergillus avenaceus</name>
    <dbReference type="NCBI Taxonomy" id="36643"/>
    <lineage>
        <taxon>Eukaryota</taxon>
        <taxon>Fungi</taxon>
        <taxon>Dikarya</taxon>
        <taxon>Ascomycota</taxon>
        <taxon>Pezizomycotina</taxon>
        <taxon>Eurotiomycetes</taxon>
        <taxon>Eurotiomycetidae</taxon>
        <taxon>Eurotiales</taxon>
        <taxon>Aspergillaceae</taxon>
        <taxon>Aspergillus</taxon>
        <taxon>Aspergillus subgen. Circumdati</taxon>
    </lineage>
</organism>
<evidence type="ECO:0000313" key="4">
    <source>
        <dbReference type="Proteomes" id="UP000325780"/>
    </source>
</evidence>
<dbReference type="AlphaFoldDB" id="A0A5N6U185"/>
<keyword evidence="2" id="KW-1133">Transmembrane helix</keyword>
<feature type="region of interest" description="Disordered" evidence="1">
    <location>
        <begin position="225"/>
        <end position="262"/>
    </location>
</feature>
<keyword evidence="2" id="KW-0812">Transmembrane</keyword>
<dbReference type="EMBL" id="ML742061">
    <property type="protein sequence ID" value="KAE8151991.1"/>
    <property type="molecule type" value="Genomic_DNA"/>
</dbReference>
<keyword evidence="2" id="KW-0472">Membrane</keyword>
<proteinExistence type="predicted"/>
<feature type="compositionally biased region" description="Low complexity" evidence="1">
    <location>
        <begin position="225"/>
        <end position="249"/>
    </location>
</feature>
<protein>
    <recommendedName>
        <fullName evidence="5">Mid2 domain-containing protein</fullName>
    </recommendedName>
</protein>
<evidence type="ECO:0008006" key="5">
    <source>
        <dbReference type="Google" id="ProtNLM"/>
    </source>
</evidence>
<evidence type="ECO:0000256" key="2">
    <source>
        <dbReference type="SAM" id="Phobius"/>
    </source>
</evidence>
<name>A0A5N6U185_ASPAV</name>
<evidence type="ECO:0000256" key="1">
    <source>
        <dbReference type="SAM" id="MobiDB-lite"/>
    </source>
</evidence>
<reference evidence="3 4" key="1">
    <citation type="submission" date="2019-04" db="EMBL/GenBank/DDBJ databases">
        <title>Friends and foes A comparative genomics study of 23 Aspergillus species from section Flavi.</title>
        <authorList>
            <consortium name="DOE Joint Genome Institute"/>
            <person name="Kjaerbolling I."/>
            <person name="Vesth T."/>
            <person name="Frisvad J.C."/>
            <person name="Nybo J.L."/>
            <person name="Theobald S."/>
            <person name="Kildgaard S."/>
            <person name="Isbrandt T."/>
            <person name="Kuo A."/>
            <person name="Sato A."/>
            <person name="Lyhne E.K."/>
            <person name="Kogle M.E."/>
            <person name="Wiebenga A."/>
            <person name="Kun R.S."/>
            <person name="Lubbers R.J."/>
            <person name="Makela M.R."/>
            <person name="Barry K."/>
            <person name="Chovatia M."/>
            <person name="Clum A."/>
            <person name="Daum C."/>
            <person name="Haridas S."/>
            <person name="He G."/>
            <person name="LaButti K."/>
            <person name="Lipzen A."/>
            <person name="Mondo S."/>
            <person name="Riley R."/>
            <person name="Salamov A."/>
            <person name="Simmons B.A."/>
            <person name="Magnuson J.K."/>
            <person name="Henrissat B."/>
            <person name="Mortensen U.H."/>
            <person name="Larsen T.O."/>
            <person name="Devries R.P."/>
            <person name="Grigoriev I.V."/>
            <person name="Machida M."/>
            <person name="Baker S.E."/>
            <person name="Andersen M.R."/>
        </authorList>
    </citation>
    <scope>NUCLEOTIDE SEQUENCE [LARGE SCALE GENOMIC DNA]</scope>
    <source>
        <strain evidence="3 4">IBT 18842</strain>
    </source>
</reference>
<sequence length="352" mass="36978">MSILYTAETNSGSVTSFIPLTTVWPFSSACRSYFRKNGPSLMAYDPGYGLEIDTKVICAPPAVTTWWEQRKLGRGSHHTAVSIGPLTCPEDFSTVITSIKDRTSTLAMCCPSEYYLADTVPGQIKGRCLSDVSSGMTITYASTPHGQTTAWTTVTTTLSKSSTVGAIAVIGWNIEMSISATTLTASATSTSVIVSIPTSIATSIQTSIAASTQTYIITSVPTPITTSTKASTKTSSSVQTSTLQLTSDTPNPASNTPSAPDSDLTTGVKAGIGIGVGVGVLGVVALVVALYLYINRHHSSPAPVPALEPQPSPMFRTNWQQPSGPVEAPVTKRRVQQEPAELMGPLVKSSIH</sequence>
<gene>
    <name evidence="3" type="ORF">BDV25DRAFT_138354</name>
</gene>